<name>A0A8J9X2Y3_PHATR</name>
<evidence type="ECO:0000256" key="1">
    <source>
        <dbReference type="SAM" id="MobiDB-lite"/>
    </source>
</evidence>
<dbReference type="AlphaFoldDB" id="A0A8J9X2Y3"/>
<accession>A0A8J9X2Y3</accession>
<dbReference type="Proteomes" id="UP000836788">
    <property type="component" value="Chromosome 2"/>
</dbReference>
<evidence type="ECO:0000313" key="2">
    <source>
        <dbReference type="EMBL" id="CAG9284272.1"/>
    </source>
</evidence>
<dbReference type="EMBL" id="OU594943">
    <property type="protein sequence ID" value="CAG9284272.1"/>
    <property type="molecule type" value="Genomic_DNA"/>
</dbReference>
<protein>
    <submittedName>
        <fullName evidence="2">Uncharacterized protein</fullName>
    </submittedName>
</protein>
<feature type="compositionally biased region" description="Polar residues" evidence="1">
    <location>
        <begin position="46"/>
        <end position="65"/>
    </location>
</feature>
<reference evidence="2" key="1">
    <citation type="submission" date="2022-02" db="EMBL/GenBank/DDBJ databases">
        <authorList>
            <person name="Giguere J D."/>
        </authorList>
    </citation>
    <scope>NUCLEOTIDE SEQUENCE</scope>
    <source>
        <strain evidence="2">CCAP 1055/1</strain>
    </source>
</reference>
<organism evidence="2">
    <name type="scientific">Phaeodactylum tricornutum</name>
    <name type="common">Diatom</name>
    <dbReference type="NCBI Taxonomy" id="2850"/>
    <lineage>
        <taxon>Eukaryota</taxon>
        <taxon>Sar</taxon>
        <taxon>Stramenopiles</taxon>
        <taxon>Ochrophyta</taxon>
        <taxon>Bacillariophyta</taxon>
        <taxon>Bacillariophyceae</taxon>
        <taxon>Bacillariophycidae</taxon>
        <taxon>Naviculales</taxon>
        <taxon>Phaeodactylaceae</taxon>
        <taxon>Phaeodactylum</taxon>
    </lineage>
</organism>
<proteinExistence type="predicted"/>
<sequence>MRLSREDATRIFPSANLPPTALSIEALMVDTDGQNSAERDSHAKQQETSWTDESYPTPRYSSQAEQHPRNENASIFPDLTTMDMRQTVGTSTAHLSDWINDNIIAVRYGAMATIGLLTAYGLSQTPLFFRYRSVTELPDWLFAKRRSITCRLMPQSHRQILHPNQPIRLYLRHLSPAERILLAISKSTYEKVLSWHPWNTLPLETLSVSSTDQSAPTARQLEALEVEIAGIQAAPEHLALREAPGEWLARLCRDRTTVSLQLIARRVMDQGDDTNEQRLGTASRIGMRKSKRDIPELDFSSSKTTQSQIAIGRLYYRPKLAQFQSSDVGLSLVRYGRATPVSDGLWKSLLDSHVVVESNKDESAQEAAKQSSRDATYASQLSQAEYEAAAGSYGMWTDAEIRKNRADIVDEAEFQTTASVWKKAWRWIRRR</sequence>
<feature type="region of interest" description="Disordered" evidence="1">
    <location>
        <begin position="29"/>
        <end position="71"/>
    </location>
</feature>
<gene>
    <name evidence="2" type="ORF">PTTT1_LOCUS25416</name>
</gene>